<feature type="transmembrane region" description="Helical" evidence="6">
    <location>
        <begin position="134"/>
        <end position="153"/>
    </location>
</feature>
<keyword evidence="8" id="KW-1185">Reference proteome</keyword>
<feature type="transmembrane region" description="Helical" evidence="6">
    <location>
        <begin position="274"/>
        <end position="296"/>
    </location>
</feature>
<reference evidence="7" key="1">
    <citation type="journal article" date="2013" name="Genome Announc.">
        <title>Draft Genome Sequence of Agarivorans albus Strain MKT 106T, an Agarolytic Marine Bacterium.</title>
        <authorList>
            <person name="Yasuike M."/>
            <person name="Nakamura Y."/>
            <person name="Kai W."/>
            <person name="Fujiwara A."/>
            <person name="Fukui Y."/>
            <person name="Satomi M."/>
            <person name="Sano M."/>
        </authorList>
    </citation>
    <scope>NUCLEOTIDE SEQUENCE [LARGE SCALE GENOMIC DNA]</scope>
</reference>
<evidence type="ECO:0000256" key="3">
    <source>
        <dbReference type="ARBA" id="ARBA00022692"/>
    </source>
</evidence>
<comment type="subcellular location">
    <subcellularLocation>
        <location evidence="1">Membrane</location>
        <topology evidence="1">Multi-pass membrane protein</topology>
    </subcellularLocation>
</comment>
<dbReference type="OrthoDB" id="9789527at2"/>
<feature type="transmembrane region" description="Helical" evidence="6">
    <location>
        <begin position="7"/>
        <end position="29"/>
    </location>
</feature>
<feature type="transmembrane region" description="Helical" evidence="6">
    <location>
        <begin position="316"/>
        <end position="335"/>
    </location>
</feature>
<evidence type="ECO:0000256" key="1">
    <source>
        <dbReference type="ARBA" id="ARBA00004141"/>
    </source>
</evidence>
<dbReference type="RefSeq" id="WP_016399723.1">
    <property type="nucleotide sequence ID" value="NZ_BARX01000001.1"/>
</dbReference>
<dbReference type="STRING" id="1331007.AALB_0035"/>
<feature type="transmembrane region" description="Helical" evidence="6">
    <location>
        <begin position="187"/>
        <end position="207"/>
    </location>
</feature>
<accession>R9PF03</accession>
<feature type="transmembrane region" description="Helical" evidence="6">
    <location>
        <begin position="410"/>
        <end position="432"/>
    </location>
</feature>
<keyword evidence="4 6" id="KW-1133">Transmembrane helix</keyword>
<feature type="transmembrane region" description="Helical" evidence="6">
    <location>
        <begin position="160"/>
        <end position="181"/>
    </location>
</feature>
<feature type="transmembrane region" description="Helical" evidence="6">
    <location>
        <begin position="388"/>
        <end position="404"/>
    </location>
</feature>
<evidence type="ECO:0000256" key="2">
    <source>
        <dbReference type="ARBA" id="ARBA00010199"/>
    </source>
</evidence>
<feature type="transmembrane region" description="Helical" evidence="6">
    <location>
        <begin position="355"/>
        <end position="376"/>
    </location>
</feature>
<feature type="transmembrane region" description="Helical" evidence="6">
    <location>
        <begin position="243"/>
        <end position="262"/>
    </location>
</feature>
<dbReference type="Pfam" id="PF01554">
    <property type="entry name" value="MatE"/>
    <property type="match status" value="2"/>
</dbReference>
<dbReference type="PANTHER" id="PTHR42893">
    <property type="entry name" value="PROTEIN DETOXIFICATION 44, CHLOROPLASTIC-RELATED"/>
    <property type="match status" value="1"/>
</dbReference>
<feature type="transmembrane region" description="Helical" evidence="6">
    <location>
        <begin position="41"/>
        <end position="65"/>
    </location>
</feature>
<dbReference type="NCBIfam" id="TIGR00797">
    <property type="entry name" value="matE"/>
    <property type="match status" value="1"/>
</dbReference>
<evidence type="ECO:0000313" key="8">
    <source>
        <dbReference type="Proteomes" id="UP000014461"/>
    </source>
</evidence>
<dbReference type="GO" id="GO:0005886">
    <property type="term" value="C:plasma membrane"/>
    <property type="evidence" value="ECO:0007669"/>
    <property type="project" value="TreeGrafter"/>
</dbReference>
<evidence type="ECO:0000313" key="7">
    <source>
        <dbReference type="EMBL" id="GAC99954.1"/>
    </source>
</evidence>
<dbReference type="NCBIfam" id="NF007690">
    <property type="entry name" value="PRK10367.1"/>
    <property type="match status" value="1"/>
</dbReference>
<protein>
    <submittedName>
        <fullName evidence="7">DNA-damage-inducible protein F</fullName>
    </submittedName>
</protein>
<dbReference type="InterPro" id="IPR002528">
    <property type="entry name" value="MATE_fam"/>
</dbReference>
<comment type="similarity">
    <text evidence="2">Belongs to the multi antimicrobial extrusion (MATE) (TC 2.A.66.1) family.</text>
</comment>
<dbReference type="PANTHER" id="PTHR42893:SF46">
    <property type="entry name" value="PROTEIN DETOXIFICATION 44, CHLOROPLASTIC"/>
    <property type="match status" value="1"/>
</dbReference>
<proteinExistence type="inferred from homology"/>
<comment type="caution">
    <text evidence="7">The sequence shown here is derived from an EMBL/GenBank/DDBJ whole genome shotgun (WGS) entry which is preliminary data.</text>
</comment>
<dbReference type="EMBL" id="BARX01000001">
    <property type="protein sequence ID" value="GAC99954.1"/>
    <property type="molecule type" value="Genomic_DNA"/>
</dbReference>
<feature type="transmembrane region" description="Helical" evidence="6">
    <location>
        <begin position="86"/>
        <end position="105"/>
    </location>
</feature>
<gene>
    <name evidence="7" type="ORF">AALB_0035</name>
</gene>
<dbReference type="GO" id="GO:0015297">
    <property type="term" value="F:antiporter activity"/>
    <property type="evidence" value="ECO:0007669"/>
    <property type="project" value="InterPro"/>
</dbReference>
<dbReference type="AlphaFoldDB" id="R9PF03"/>
<evidence type="ECO:0000256" key="6">
    <source>
        <dbReference type="SAM" id="Phobius"/>
    </source>
</evidence>
<sequence>MSVSRFSAIAAIAVPMILSNITIPLLGLVDTAVIGHLDHAYYLGGVALGSMMISLVYWLCGFLRMSTTGLSAQAFGANDQLALQRIGFNSACIAVLIGLALLLLSQPILQLGLALAGGSEQVQFYAAQYFSTRIWGAPAALLNLVLLGWLLGMQNARAPMLLLIVANTTNIALDVLFVVGLDWKVQGAALASVIADYFSLAVGLALCRQQFLTRFNALPSLKVCWADFNRQHLAGLFSLNRDIFLRSLALQACFAFITFQGSRLGDHIVAANAVLLNFLMFVSFALDGLAYAVEALAGKAKGKNDRALFVVTIKQCLQLALVAGIGFSLVFGVLGEQLVALLTDIPEIRSTAASYLNWMILLPLVSVWCFILDGVFIATSEGRIMRNSMLLASFAGFFPLWWFTQSWGNHALWLAMCGFMAIRGMSLGWVYYQALKSQRWFKHEA</sequence>
<dbReference type="CDD" id="cd13136">
    <property type="entry name" value="MATE_DinF_like"/>
    <property type="match status" value="1"/>
</dbReference>
<dbReference type="GO" id="GO:0042910">
    <property type="term" value="F:xenobiotic transmembrane transporter activity"/>
    <property type="evidence" value="ECO:0007669"/>
    <property type="project" value="InterPro"/>
</dbReference>
<organism evidence="7 8">
    <name type="scientific">Agarivorans albus MKT 106</name>
    <dbReference type="NCBI Taxonomy" id="1331007"/>
    <lineage>
        <taxon>Bacteria</taxon>
        <taxon>Pseudomonadati</taxon>
        <taxon>Pseudomonadota</taxon>
        <taxon>Gammaproteobacteria</taxon>
        <taxon>Alteromonadales</taxon>
        <taxon>Alteromonadaceae</taxon>
        <taxon>Agarivorans</taxon>
    </lineage>
</organism>
<dbReference type="InterPro" id="IPR044644">
    <property type="entry name" value="DinF-like"/>
</dbReference>
<keyword evidence="3 6" id="KW-0812">Transmembrane</keyword>
<keyword evidence="5 6" id="KW-0472">Membrane</keyword>
<evidence type="ECO:0000256" key="4">
    <source>
        <dbReference type="ARBA" id="ARBA00022989"/>
    </source>
</evidence>
<name>R9PF03_AGAAL</name>
<evidence type="ECO:0000256" key="5">
    <source>
        <dbReference type="ARBA" id="ARBA00023136"/>
    </source>
</evidence>
<dbReference type="Proteomes" id="UP000014461">
    <property type="component" value="Unassembled WGS sequence"/>
</dbReference>